<dbReference type="AlphaFoldDB" id="A0A5N6GEM6"/>
<evidence type="ECO:0000313" key="2">
    <source>
        <dbReference type="EMBL" id="KAB8240821.1"/>
    </source>
</evidence>
<proteinExistence type="predicted"/>
<feature type="compositionally biased region" description="Polar residues" evidence="1">
    <location>
        <begin position="1"/>
        <end position="13"/>
    </location>
</feature>
<dbReference type="VEuPathDB" id="FungiDB:F9C07_2199269"/>
<name>A0A5N6GEM6_ASPFL</name>
<gene>
    <name evidence="2" type="ORF">BDV35DRAFT_398296</name>
</gene>
<accession>A0A5N6GEM6</accession>
<feature type="region of interest" description="Disordered" evidence="1">
    <location>
        <begin position="1"/>
        <end position="24"/>
    </location>
</feature>
<reference evidence="2" key="1">
    <citation type="submission" date="2019-04" db="EMBL/GenBank/DDBJ databases">
        <title>Friends and foes A comparative genomics study of 23 Aspergillus species from section Flavi.</title>
        <authorList>
            <consortium name="DOE Joint Genome Institute"/>
            <person name="Kjaerbolling I."/>
            <person name="Vesth T."/>
            <person name="Frisvad J.C."/>
            <person name="Nybo J.L."/>
            <person name="Theobald S."/>
            <person name="Kildgaard S."/>
            <person name="Isbrandt T."/>
            <person name="Kuo A."/>
            <person name="Sato A."/>
            <person name="Lyhne E.K."/>
            <person name="Kogle M.E."/>
            <person name="Wiebenga A."/>
            <person name="Kun R.S."/>
            <person name="Lubbers R.J."/>
            <person name="Makela M.R."/>
            <person name="Barry K."/>
            <person name="Chovatia M."/>
            <person name="Clum A."/>
            <person name="Daum C."/>
            <person name="Haridas S."/>
            <person name="He G."/>
            <person name="LaButti K."/>
            <person name="Lipzen A."/>
            <person name="Mondo S."/>
            <person name="Riley R."/>
            <person name="Salamov A."/>
            <person name="Simmons B.A."/>
            <person name="Magnuson J.K."/>
            <person name="Henrissat B."/>
            <person name="Mortensen U.H."/>
            <person name="Larsen T.O."/>
            <person name="Devries R.P."/>
            <person name="Grigoriev I.V."/>
            <person name="Machida M."/>
            <person name="Baker S.E."/>
            <person name="Andersen M.R."/>
        </authorList>
    </citation>
    <scope>NUCLEOTIDE SEQUENCE [LARGE SCALE GENOMIC DNA]</scope>
    <source>
        <strain evidence="2">CBS 121.62</strain>
    </source>
</reference>
<protein>
    <submittedName>
        <fullName evidence="2">Uncharacterized protein</fullName>
    </submittedName>
</protein>
<dbReference type="Proteomes" id="UP000325434">
    <property type="component" value="Unassembled WGS sequence"/>
</dbReference>
<sequence>MTSFDETVNSLRHQSAEDKQPLPRVTLGAINRDGSFRYTKAFGDDTADIAVTDTP</sequence>
<organism evidence="2">
    <name type="scientific">Aspergillus flavus</name>
    <dbReference type="NCBI Taxonomy" id="5059"/>
    <lineage>
        <taxon>Eukaryota</taxon>
        <taxon>Fungi</taxon>
        <taxon>Dikarya</taxon>
        <taxon>Ascomycota</taxon>
        <taxon>Pezizomycotina</taxon>
        <taxon>Eurotiomycetes</taxon>
        <taxon>Eurotiomycetidae</taxon>
        <taxon>Eurotiales</taxon>
        <taxon>Aspergillaceae</taxon>
        <taxon>Aspergillus</taxon>
        <taxon>Aspergillus subgen. Circumdati</taxon>
    </lineage>
</organism>
<dbReference type="EMBL" id="ML734716">
    <property type="protein sequence ID" value="KAB8240821.1"/>
    <property type="molecule type" value="Genomic_DNA"/>
</dbReference>
<evidence type="ECO:0000256" key="1">
    <source>
        <dbReference type="SAM" id="MobiDB-lite"/>
    </source>
</evidence>